<reference evidence="1 2" key="1">
    <citation type="submission" date="2019-07" db="EMBL/GenBank/DDBJ databases">
        <title>Whole genome shotgun sequence of Deinococcus cellulosilyticus NBRC 106333.</title>
        <authorList>
            <person name="Hosoyama A."/>
            <person name="Uohara A."/>
            <person name="Ohji S."/>
            <person name="Ichikawa N."/>
        </authorList>
    </citation>
    <scope>NUCLEOTIDE SEQUENCE [LARGE SCALE GENOMIC DNA]</scope>
    <source>
        <strain evidence="1 2">NBRC 106333</strain>
    </source>
</reference>
<gene>
    <name evidence="1" type="ORF">DC3_04640</name>
</gene>
<dbReference type="EMBL" id="BJXB01000001">
    <property type="protein sequence ID" value="GEM44829.1"/>
    <property type="molecule type" value="Genomic_DNA"/>
</dbReference>
<sequence length="470" mass="49486">MLPGVTVVKQDGGLGTLPATADGKRGIVGVCTSGTPNQIYILVDQGAVPGVLGRGPLADAVITQLRKAGGVVYAVPAAATVNGSITPAVGNPSSPEVTLGTTSTEALQVQVKVTKSGALGAGQFQYTLDGGDTWSRSYTLAASFAIPGRGLTITFAAGSYTVGATYKFTVTAPTASIGDLQAAAQVLVDSPYLMEFIHFAQPGDNSLWAVAAAVVEDAFNKHKYTHSLCEAPGPGSNVDTWVTTLAGYRSSFTSKDVSVVAPWAEVVDPSGLQIERNSANWYMGRLCSINIADNPAHVGKGSITGLSVVSPFTTGTYGKASSYNNGHALALDELGYVALMKHQGRNGLFFVEGRTMADPSSDYSTIMNVRVMNKVMTLQHQIWLDQVQGKVNPLNIEESLAYMLATSNAAFELMAAREELVKATIIIPPGQDILSTRQIIVEFRVVPFAYSKEIVLKVGYENPLLTGQSA</sequence>
<dbReference type="AlphaFoldDB" id="A0A511MW74"/>
<dbReference type="Pfam" id="PF10758">
    <property type="entry name" value="DUF2586"/>
    <property type="match status" value="1"/>
</dbReference>
<name>A0A511MW74_DEIC1</name>
<keyword evidence="2" id="KW-1185">Reference proteome</keyword>
<proteinExistence type="predicted"/>
<accession>A0A511MW74</accession>
<protein>
    <recommendedName>
        <fullName evidence="3">Tail sheath protein</fullName>
    </recommendedName>
</protein>
<dbReference type="Proteomes" id="UP000321306">
    <property type="component" value="Unassembled WGS sequence"/>
</dbReference>
<evidence type="ECO:0008006" key="3">
    <source>
        <dbReference type="Google" id="ProtNLM"/>
    </source>
</evidence>
<comment type="caution">
    <text evidence="1">The sequence shown here is derived from an EMBL/GenBank/DDBJ whole genome shotgun (WGS) entry which is preliminary data.</text>
</comment>
<dbReference type="RefSeq" id="WP_146881957.1">
    <property type="nucleotide sequence ID" value="NZ_BJXB01000001.1"/>
</dbReference>
<dbReference type="OrthoDB" id="2078336at2"/>
<dbReference type="InterPro" id="IPR019694">
    <property type="entry name" value="Phage_HP1_Orf23"/>
</dbReference>
<evidence type="ECO:0000313" key="2">
    <source>
        <dbReference type="Proteomes" id="UP000321306"/>
    </source>
</evidence>
<evidence type="ECO:0000313" key="1">
    <source>
        <dbReference type="EMBL" id="GEM44829.1"/>
    </source>
</evidence>
<organism evidence="1 2">
    <name type="scientific">Deinococcus cellulosilyticus (strain DSM 18568 / NBRC 106333 / KACC 11606 / 5516J-15)</name>
    <dbReference type="NCBI Taxonomy" id="1223518"/>
    <lineage>
        <taxon>Bacteria</taxon>
        <taxon>Thermotogati</taxon>
        <taxon>Deinococcota</taxon>
        <taxon>Deinococci</taxon>
        <taxon>Deinococcales</taxon>
        <taxon>Deinococcaceae</taxon>
        <taxon>Deinococcus</taxon>
    </lineage>
</organism>